<keyword evidence="1" id="KW-0479">Metal-binding</keyword>
<evidence type="ECO:0000259" key="5">
    <source>
        <dbReference type="PROSITE" id="PS50119"/>
    </source>
</evidence>
<evidence type="ECO:0000313" key="8">
    <source>
        <dbReference type="Proteomes" id="UP000215914"/>
    </source>
</evidence>
<dbReference type="InterPro" id="IPR000315">
    <property type="entry name" value="Znf_B-box"/>
</dbReference>
<protein>
    <submittedName>
        <fullName evidence="7">Putative B-box-type zinc finger</fullName>
    </submittedName>
    <submittedName>
        <fullName evidence="6">Transcription factor interactor and regulator Znf-B family</fullName>
    </submittedName>
</protein>
<dbReference type="AlphaFoldDB" id="A0A251TMV3"/>
<feature type="domain" description="B box-type" evidence="5">
    <location>
        <begin position="17"/>
        <end position="63"/>
    </location>
</feature>
<evidence type="ECO:0000313" key="6">
    <source>
        <dbReference type="EMBL" id="KAF5786135.1"/>
    </source>
</evidence>
<evidence type="ECO:0000256" key="3">
    <source>
        <dbReference type="ARBA" id="ARBA00022833"/>
    </source>
</evidence>
<evidence type="ECO:0000313" key="7">
    <source>
        <dbReference type="EMBL" id="OTG11321.1"/>
    </source>
</evidence>
<dbReference type="STRING" id="4232.A0A251TMV3"/>
<dbReference type="EMBL" id="CM007899">
    <property type="protein sequence ID" value="OTG11321.1"/>
    <property type="molecule type" value="Genomic_DNA"/>
</dbReference>
<reference evidence="6" key="3">
    <citation type="submission" date="2020-06" db="EMBL/GenBank/DDBJ databases">
        <title>Helianthus annuus Genome sequencing and assembly Release 2.</title>
        <authorList>
            <person name="Gouzy J."/>
            <person name="Langlade N."/>
            <person name="Munos S."/>
        </authorList>
    </citation>
    <scope>NUCLEOTIDE SEQUENCE</scope>
    <source>
        <tissue evidence="6">Leaves</tissue>
    </source>
</reference>
<evidence type="ECO:0000256" key="2">
    <source>
        <dbReference type="ARBA" id="ARBA00022771"/>
    </source>
</evidence>
<keyword evidence="2 4" id="KW-0863">Zinc-finger</keyword>
<accession>A0A251TMV3</accession>
<dbReference type="CDD" id="cd19821">
    <property type="entry name" value="Bbox1_BBX-like"/>
    <property type="match status" value="1"/>
</dbReference>
<dbReference type="PANTHER" id="PTHR31717">
    <property type="entry name" value="ZINC FINGER PROTEIN CONSTANS-LIKE 10"/>
    <property type="match status" value="1"/>
</dbReference>
<dbReference type="EMBL" id="MNCJ02000325">
    <property type="protein sequence ID" value="KAF5786135.1"/>
    <property type="molecule type" value="Genomic_DNA"/>
</dbReference>
<dbReference type="Gramene" id="mRNA:HanXRQr2_Chr10g0437141">
    <property type="protein sequence ID" value="CDS:HanXRQr2_Chr10g0437141.1"/>
    <property type="gene ID" value="HanXRQr2_Chr10g0437141"/>
</dbReference>
<sequence length="89" mass="10223">MCKGTNHQHVMVSPHYYPTTSCELCKSNASLYCQADDAFLCLKCDKYVHSANFLARRHVRCMLCATCSRPTHRYLVEVRLSVQSHTRAK</sequence>
<reference evidence="6 8" key="1">
    <citation type="journal article" date="2017" name="Nature">
        <title>The sunflower genome provides insights into oil metabolism, flowering and Asterid evolution.</title>
        <authorList>
            <person name="Badouin H."/>
            <person name="Gouzy J."/>
            <person name="Grassa C.J."/>
            <person name="Murat F."/>
            <person name="Staton S.E."/>
            <person name="Cottret L."/>
            <person name="Lelandais-Briere C."/>
            <person name="Owens G.L."/>
            <person name="Carrere S."/>
            <person name="Mayjonade B."/>
            <person name="Legrand L."/>
            <person name="Gill N."/>
            <person name="Kane N.C."/>
            <person name="Bowers J.E."/>
            <person name="Hubner S."/>
            <person name="Bellec A."/>
            <person name="Berard A."/>
            <person name="Berges H."/>
            <person name="Blanchet N."/>
            <person name="Boniface M.C."/>
            <person name="Brunel D."/>
            <person name="Catrice O."/>
            <person name="Chaidir N."/>
            <person name="Claudel C."/>
            <person name="Donnadieu C."/>
            <person name="Faraut T."/>
            <person name="Fievet G."/>
            <person name="Helmstetter N."/>
            <person name="King M."/>
            <person name="Knapp S.J."/>
            <person name="Lai Z."/>
            <person name="Le Paslier M.C."/>
            <person name="Lippi Y."/>
            <person name="Lorenzon L."/>
            <person name="Mandel J.R."/>
            <person name="Marage G."/>
            <person name="Marchand G."/>
            <person name="Marquand E."/>
            <person name="Bret-Mestries E."/>
            <person name="Morien E."/>
            <person name="Nambeesan S."/>
            <person name="Nguyen T."/>
            <person name="Pegot-Espagnet P."/>
            <person name="Pouilly N."/>
            <person name="Raftis F."/>
            <person name="Sallet E."/>
            <person name="Schiex T."/>
            <person name="Thomas J."/>
            <person name="Vandecasteele C."/>
            <person name="Vares D."/>
            <person name="Vear F."/>
            <person name="Vautrin S."/>
            <person name="Crespi M."/>
            <person name="Mangin B."/>
            <person name="Burke J.M."/>
            <person name="Salse J."/>
            <person name="Munos S."/>
            <person name="Vincourt P."/>
            <person name="Rieseberg L.H."/>
            <person name="Langlade N.B."/>
        </authorList>
    </citation>
    <scope>NUCLEOTIDE SEQUENCE [LARGE SCALE GENOMIC DNA]</scope>
    <source>
        <strain evidence="8">cv. SF193</strain>
        <tissue evidence="6">Leaves</tissue>
    </source>
</reference>
<dbReference type="InParanoid" id="A0A251TMV3"/>
<dbReference type="GO" id="GO:0008270">
    <property type="term" value="F:zinc ion binding"/>
    <property type="evidence" value="ECO:0007669"/>
    <property type="project" value="UniProtKB-KW"/>
</dbReference>
<keyword evidence="8" id="KW-1185">Reference proteome</keyword>
<dbReference type="PANTHER" id="PTHR31717:SF142">
    <property type="entry name" value="B-BOX DOMAIN PROTEIN 30-RELATED"/>
    <property type="match status" value="1"/>
</dbReference>
<dbReference type="Proteomes" id="UP000215914">
    <property type="component" value="Chromosome 10"/>
</dbReference>
<dbReference type="SMART" id="SM00336">
    <property type="entry name" value="BBOX"/>
    <property type="match status" value="1"/>
</dbReference>
<dbReference type="InterPro" id="IPR049808">
    <property type="entry name" value="CONSTANS-like_Bbox1"/>
</dbReference>
<dbReference type="Pfam" id="PF00643">
    <property type="entry name" value="zf-B_box"/>
    <property type="match status" value="1"/>
</dbReference>
<organism evidence="7 8">
    <name type="scientific">Helianthus annuus</name>
    <name type="common">Common sunflower</name>
    <dbReference type="NCBI Taxonomy" id="4232"/>
    <lineage>
        <taxon>Eukaryota</taxon>
        <taxon>Viridiplantae</taxon>
        <taxon>Streptophyta</taxon>
        <taxon>Embryophyta</taxon>
        <taxon>Tracheophyta</taxon>
        <taxon>Spermatophyta</taxon>
        <taxon>Magnoliopsida</taxon>
        <taxon>eudicotyledons</taxon>
        <taxon>Gunneridae</taxon>
        <taxon>Pentapetalae</taxon>
        <taxon>asterids</taxon>
        <taxon>campanulids</taxon>
        <taxon>Asterales</taxon>
        <taxon>Asteraceae</taxon>
        <taxon>Asteroideae</taxon>
        <taxon>Heliantheae alliance</taxon>
        <taxon>Heliantheae</taxon>
        <taxon>Helianthus</taxon>
    </lineage>
</organism>
<proteinExistence type="predicted"/>
<dbReference type="FunCoup" id="A0A251TMV3">
    <property type="interactions" value="26"/>
</dbReference>
<evidence type="ECO:0000256" key="1">
    <source>
        <dbReference type="ARBA" id="ARBA00022723"/>
    </source>
</evidence>
<evidence type="ECO:0000256" key="4">
    <source>
        <dbReference type="PROSITE-ProRule" id="PRU00024"/>
    </source>
</evidence>
<gene>
    <name evidence="7" type="ORF">HannXRQ_Chr10g0297441</name>
    <name evidence="6" type="ORF">HanXRQr2_Chr10g0437141</name>
</gene>
<dbReference type="PROSITE" id="PS50119">
    <property type="entry name" value="ZF_BBOX"/>
    <property type="match status" value="1"/>
</dbReference>
<keyword evidence="3" id="KW-0862">Zinc</keyword>
<name>A0A251TMV3_HELAN</name>
<reference evidence="7" key="2">
    <citation type="submission" date="2017-02" db="EMBL/GenBank/DDBJ databases">
        <title>Sunflower complete genome.</title>
        <authorList>
            <person name="Langlade N."/>
            <person name="Munos S."/>
        </authorList>
    </citation>
    <scope>NUCLEOTIDE SEQUENCE [LARGE SCALE GENOMIC DNA]</scope>
    <source>
        <tissue evidence="7">Leaves</tissue>
    </source>
</reference>